<reference evidence="6 7" key="1">
    <citation type="submission" date="2024-01" db="EMBL/GenBank/DDBJ databases">
        <title>The genomes of 5 underutilized Papilionoideae crops provide insights into root nodulation and disease resistance.</title>
        <authorList>
            <person name="Yuan L."/>
        </authorList>
    </citation>
    <scope>NUCLEOTIDE SEQUENCE [LARGE SCALE GENOMIC DNA]</scope>
    <source>
        <strain evidence="6">LY-2023</strain>
        <tissue evidence="6">Leaf</tissue>
    </source>
</reference>
<dbReference type="PANTHER" id="PTHR48049">
    <property type="entry name" value="GLYCOSYLTRANSFERASE"/>
    <property type="match status" value="1"/>
</dbReference>
<comment type="caution">
    <text evidence="6">The sequence shown here is derived from an EMBL/GenBank/DDBJ whole genome shotgun (WGS) entry which is preliminary data.</text>
</comment>
<keyword evidence="3 4" id="KW-0808">Transferase</keyword>
<dbReference type="PANTHER" id="PTHR48049:SF27">
    <property type="entry name" value="ANTHOCYANIDIN 3-O-GLUCOSYLTRANSFERASE 7-LIKE ISOFORM X1"/>
    <property type="match status" value="1"/>
</dbReference>
<dbReference type="CDD" id="cd03784">
    <property type="entry name" value="GT1_Gtf-like"/>
    <property type="match status" value="1"/>
</dbReference>
<dbReference type="FunFam" id="3.40.50.2000:FF:000129">
    <property type="entry name" value="Glycosyltransferase"/>
    <property type="match status" value="1"/>
</dbReference>
<dbReference type="Gene3D" id="3.40.50.2000">
    <property type="entry name" value="Glycogen Phosphorylase B"/>
    <property type="match status" value="2"/>
</dbReference>
<dbReference type="Proteomes" id="UP001359559">
    <property type="component" value="Unassembled WGS sequence"/>
</dbReference>
<evidence type="ECO:0000313" key="6">
    <source>
        <dbReference type="EMBL" id="KAK7319500.1"/>
    </source>
</evidence>
<keyword evidence="2 4" id="KW-0328">Glycosyltransferase</keyword>
<dbReference type="Pfam" id="PF00201">
    <property type="entry name" value="UDPGT"/>
    <property type="match status" value="1"/>
</dbReference>
<dbReference type="GO" id="GO:0035251">
    <property type="term" value="F:UDP-glucosyltransferase activity"/>
    <property type="evidence" value="ECO:0007669"/>
    <property type="project" value="InterPro"/>
</dbReference>
<dbReference type="SUPFAM" id="SSF53756">
    <property type="entry name" value="UDP-Glycosyltransferase/glycogen phosphorylase"/>
    <property type="match status" value="1"/>
</dbReference>
<dbReference type="FunFam" id="3.40.50.2000:FF:000091">
    <property type="entry name" value="Glycosyltransferase"/>
    <property type="match status" value="1"/>
</dbReference>
<evidence type="ECO:0000256" key="4">
    <source>
        <dbReference type="RuleBase" id="RU003718"/>
    </source>
</evidence>
<sequence>MQCNITCPNFFLHSLSLCFTLNPMENTKHVAIFPFPFGSHLPPLLNLVLKLAHAAPNTSFSFIGTHTSNQILFDKRHLPNNIRVFTISDGIPQGHVLGNNPIGKLDLFLSTGPDNLRKGIELAVAETKERVTCIIADAFVTPSLLVAQTLNVPWIAFWTPVSCSLSLYFNIDLIRAKCTNDATNATLDFLPGLSKLCAEDVPQDMLVVGEKETLFSRTLTSLGVVLPQAKAVVVNFFAELDPPLFVKDMRSKLQSLLYVDPLPCPQFLLPETDSTGCMSWLDSKSSRSVAYVCFGTVVSPPPQEVVAVAEALEESGFPFVWALKESLLSILPKGFVERTSTRGKVVSWVPQSHVLSHGSVGVFVTHCGANSVMESVSNGVPMICRPFFGDQGIAARVIQDIWEIGVIVEGKVFTKNGFVKSLNLILVQEDGKKIRDNALKVKQIVQDAVGPHGQAAEDFNTLVEVISCS</sequence>
<dbReference type="EMBL" id="JAYKXN010000001">
    <property type="protein sequence ID" value="KAK7319500.1"/>
    <property type="molecule type" value="Genomic_DNA"/>
</dbReference>
<evidence type="ECO:0000256" key="3">
    <source>
        <dbReference type="ARBA" id="ARBA00022679"/>
    </source>
</evidence>
<organism evidence="6 7">
    <name type="scientific">Clitoria ternatea</name>
    <name type="common">Butterfly pea</name>
    <dbReference type="NCBI Taxonomy" id="43366"/>
    <lineage>
        <taxon>Eukaryota</taxon>
        <taxon>Viridiplantae</taxon>
        <taxon>Streptophyta</taxon>
        <taxon>Embryophyta</taxon>
        <taxon>Tracheophyta</taxon>
        <taxon>Spermatophyta</taxon>
        <taxon>Magnoliopsida</taxon>
        <taxon>eudicotyledons</taxon>
        <taxon>Gunneridae</taxon>
        <taxon>Pentapetalae</taxon>
        <taxon>rosids</taxon>
        <taxon>fabids</taxon>
        <taxon>Fabales</taxon>
        <taxon>Fabaceae</taxon>
        <taxon>Papilionoideae</taxon>
        <taxon>50 kb inversion clade</taxon>
        <taxon>NPAAA clade</taxon>
        <taxon>indigoferoid/millettioid clade</taxon>
        <taxon>Phaseoleae</taxon>
        <taxon>Clitoria</taxon>
    </lineage>
</organism>
<name>A0AAN9KKW1_CLITE</name>
<dbReference type="AlphaFoldDB" id="A0AAN9KKW1"/>
<evidence type="ECO:0000313" key="7">
    <source>
        <dbReference type="Proteomes" id="UP001359559"/>
    </source>
</evidence>
<proteinExistence type="inferred from homology"/>
<evidence type="ECO:0000256" key="2">
    <source>
        <dbReference type="ARBA" id="ARBA00022676"/>
    </source>
</evidence>
<dbReference type="InterPro" id="IPR050481">
    <property type="entry name" value="UDP-glycosyltransf_plant"/>
</dbReference>
<protein>
    <recommendedName>
        <fullName evidence="5">Glycosyltransferase</fullName>
        <ecNumber evidence="5">2.4.1.-</ecNumber>
    </recommendedName>
</protein>
<keyword evidence="7" id="KW-1185">Reference proteome</keyword>
<comment type="similarity">
    <text evidence="1 4">Belongs to the UDP-glycosyltransferase family.</text>
</comment>
<accession>A0AAN9KKW1</accession>
<dbReference type="InterPro" id="IPR002213">
    <property type="entry name" value="UDP_glucos_trans"/>
</dbReference>
<evidence type="ECO:0000256" key="5">
    <source>
        <dbReference type="RuleBase" id="RU362057"/>
    </source>
</evidence>
<evidence type="ECO:0000256" key="1">
    <source>
        <dbReference type="ARBA" id="ARBA00009995"/>
    </source>
</evidence>
<dbReference type="InterPro" id="IPR035595">
    <property type="entry name" value="UDP_glycos_trans_CS"/>
</dbReference>
<gene>
    <name evidence="6" type="ORF">RJT34_04221</name>
</gene>
<dbReference type="EC" id="2.4.1.-" evidence="5"/>
<dbReference type="PROSITE" id="PS00375">
    <property type="entry name" value="UDPGT"/>
    <property type="match status" value="1"/>
</dbReference>